<dbReference type="OrthoDB" id="9111870at2"/>
<sequence>MENAVYWNGVQVGLEVEGRIFWYPSTPQAAIDAYGDHRNDDACQPVASHANLGIVAGIPDNGVGRR</sequence>
<dbReference type="EMBL" id="FOAJ01000005">
    <property type="protein sequence ID" value="SEL17336.1"/>
    <property type="molecule type" value="Genomic_DNA"/>
</dbReference>
<dbReference type="Proteomes" id="UP000199120">
    <property type="component" value="Unassembled WGS sequence"/>
</dbReference>
<reference evidence="2" key="1">
    <citation type="submission" date="2016-10" db="EMBL/GenBank/DDBJ databases">
        <authorList>
            <person name="Varghese N."/>
            <person name="Submissions S."/>
        </authorList>
    </citation>
    <scope>NUCLEOTIDE SEQUENCE [LARGE SCALE GENOMIC DNA]</scope>
    <source>
        <strain evidence="2">LMG 26416</strain>
    </source>
</reference>
<evidence type="ECO:0000313" key="2">
    <source>
        <dbReference type="Proteomes" id="UP000199120"/>
    </source>
</evidence>
<accession>A0A1H7N165</accession>
<gene>
    <name evidence="1" type="ORF">SAMN05192542_105286</name>
</gene>
<organism evidence="1 2">
    <name type="scientific">Paraburkholderia caballeronis</name>
    <dbReference type="NCBI Taxonomy" id="416943"/>
    <lineage>
        <taxon>Bacteria</taxon>
        <taxon>Pseudomonadati</taxon>
        <taxon>Pseudomonadota</taxon>
        <taxon>Betaproteobacteria</taxon>
        <taxon>Burkholderiales</taxon>
        <taxon>Burkholderiaceae</taxon>
        <taxon>Paraburkholderia</taxon>
    </lineage>
</organism>
<keyword evidence="2" id="KW-1185">Reference proteome</keyword>
<evidence type="ECO:0000313" key="1">
    <source>
        <dbReference type="EMBL" id="SEL17336.1"/>
    </source>
</evidence>
<dbReference type="RefSeq" id="WP_090543629.1">
    <property type="nucleotide sequence ID" value="NZ_FNSR01000001.1"/>
</dbReference>
<name>A0A1H7N165_9BURK</name>
<proteinExistence type="predicted"/>
<dbReference type="AlphaFoldDB" id="A0A1H7N165"/>
<protein>
    <submittedName>
        <fullName evidence="1">Uncharacterized protein</fullName>
    </submittedName>
</protein>